<sequence>MPQTPRHHPPTAGSESNLSVLATLLERLDLSPADSVTLASILAAMSSNAAHAEECQRITDILEQPFLPDDEVALLERFRARNTQLELEHLTAVHHHILYDLYFKFPLIPAEPDYIPPPPLLYSRCN</sequence>
<protein>
    <submittedName>
        <fullName evidence="1">Uncharacterized protein</fullName>
    </submittedName>
</protein>
<dbReference type="EMBL" id="KN822235">
    <property type="protein sequence ID" value="KIM51868.1"/>
    <property type="molecule type" value="Genomic_DNA"/>
</dbReference>
<evidence type="ECO:0000313" key="1">
    <source>
        <dbReference type="EMBL" id="KIM51868.1"/>
    </source>
</evidence>
<reference evidence="2" key="2">
    <citation type="submission" date="2015-01" db="EMBL/GenBank/DDBJ databases">
        <title>Evolutionary Origins and Diversification of the Mycorrhizal Mutualists.</title>
        <authorList>
            <consortium name="DOE Joint Genome Institute"/>
            <consortium name="Mycorrhizal Genomics Consortium"/>
            <person name="Kohler A."/>
            <person name="Kuo A."/>
            <person name="Nagy L.G."/>
            <person name="Floudas D."/>
            <person name="Copeland A."/>
            <person name="Barry K.W."/>
            <person name="Cichocki N."/>
            <person name="Veneault-Fourrey C."/>
            <person name="LaButti K."/>
            <person name="Lindquist E.A."/>
            <person name="Lipzen A."/>
            <person name="Lundell T."/>
            <person name="Morin E."/>
            <person name="Murat C."/>
            <person name="Riley R."/>
            <person name="Ohm R."/>
            <person name="Sun H."/>
            <person name="Tunlid A."/>
            <person name="Henrissat B."/>
            <person name="Grigoriev I.V."/>
            <person name="Hibbett D.S."/>
            <person name="Martin F."/>
        </authorList>
    </citation>
    <scope>NUCLEOTIDE SEQUENCE [LARGE SCALE GENOMIC DNA]</scope>
    <source>
        <strain evidence="2">Foug A</strain>
    </source>
</reference>
<reference evidence="1 2" key="1">
    <citation type="submission" date="2014-04" db="EMBL/GenBank/DDBJ databases">
        <authorList>
            <consortium name="DOE Joint Genome Institute"/>
            <person name="Kuo A."/>
            <person name="Kohler A."/>
            <person name="Nagy L.G."/>
            <person name="Floudas D."/>
            <person name="Copeland A."/>
            <person name="Barry K.W."/>
            <person name="Cichocki N."/>
            <person name="Veneault-Fourrey C."/>
            <person name="LaButti K."/>
            <person name="Lindquist E.A."/>
            <person name="Lipzen A."/>
            <person name="Lundell T."/>
            <person name="Morin E."/>
            <person name="Murat C."/>
            <person name="Sun H."/>
            <person name="Tunlid A."/>
            <person name="Henrissat B."/>
            <person name="Grigoriev I.V."/>
            <person name="Hibbett D.S."/>
            <person name="Martin F."/>
            <person name="Nordberg H.P."/>
            <person name="Cantor M.N."/>
            <person name="Hua S.X."/>
        </authorList>
    </citation>
    <scope>NUCLEOTIDE SEQUENCE [LARGE SCALE GENOMIC DNA]</scope>
    <source>
        <strain evidence="1 2">Foug A</strain>
    </source>
</reference>
<gene>
    <name evidence="1" type="ORF">SCLCIDRAFT_33091</name>
</gene>
<dbReference type="InParanoid" id="A0A0C2YQ53"/>
<accession>A0A0C2YQ53</accession>
<evidence type="ECO:0000313" key="2">
    <source>
        <dbReference type="Proteomes" id="UP000053989"/>
    </source>
</evidence>
<keyword evidence="2" id="KW-1185">Reference proteome</keyword>
<name>A0A0C2YQ53_9AGAM</name>
<dbReference type="AlphaFoldDB" id="A0A0C2YQ53"/>
<proteinExistence type="predicted"/>
<dbReference type="Proteomes" id="UP000053989">
    <property type="component" value="Unassembled WGS sequence"/>
</dbReference>
<dbReference type="HOGENOM" id="CLU_1982882_0_0_1"/>
<organism evidence="1 2">
    <name type="scientific">Scleroderma citrinum Foug A</name>
    <dbReference type="NCBI Taxonomy" id="1036808"/>
    <lineage>
        <taxon>Eukaryota</taxon>
        <taxon>Fungi</taxon>
        <taxon>Dikarya</taxon>
        <taxon>Basidiomycota</taxon>
        <taxon>Agaricomycotina</taxon>
        <taxon>Agaricomycetes</taxon>
        <taxon>Agaricomycetidae</taxon>
        <taxon>Boletales</taxon>
        <taxon>Sclerodermatineae</taxon>
        <taxon>Sclerodermataceae</taxon>
        <taxon>Scleroderma</taxon>
    </lineage>
</organism>